<organism evidence="2">
    <name type="scientific">marine sediment metagenome</name>
    <dbReference type="NCBI Taxonomy" id="412755"/>
    <lineage>
        <taxon>unclassified sequences</taxon>
        <taxon>metagenomes</taxon>
        <taxon>ecological metagenomes</taxon>
    </lineage>
</organism>
<name>A0A0F9TP28_9ZZZZ</name>
<reference evidence="2" key="1">
    <citation type="journal article" date="2015" name="Nature">
        <title>Complex archaea that bridge the gap between prokaryotes and eukaryotes.</title>
        <authorList>
            <person name="Spang A."/>
            <person name="Saw J.H."/>
            <person name="Jorgensen S.L."/>
            <person name="Zaremba-Niedzwiedzka K."/>
            <person name="Martijn J."/>
            <person name="Lind A.E."/>
            <person name="van Eijk R."/>
            <person name="Schleper C."/>
            <person name="Guy L."/>
            <person name="Ettema T.J."/>
        </authorList>
    </citation>
    <scope>NUCLEOTIDE SEQUENCE</scope>
</reference>
<evidence type="ECO:0000256" key="1">
    <source>
        <dbReference type="SAM" id="MobiDB-lite"/>
    </source>
</evidence>
<feature type="compositionally biased region" description="Polar residues" evidence="1">
    <location>
        <begin position="1"/>
        <end position="14"/>
    </location>
</feature>
<dbReference type="EMBL" id="LAZR01000220">
    <property type="protein sequence ID" value="KKN81084.1"/>
    <property type="molecule type" value="Genomic_DNA"/>
</dbReference>
<accession>A0A0F9TP28</accession>
<protein>
    <submittedName>
        <fullName evidence="2">Uncharacterized protein</fullName>
    </submittedName>
</protein>
<proteinExistence type="predicted"/>
<evidence type="ECO:0000313" key="2">
    <source>
        <dbReference type="EMBL" id="KKN81084.1"/>
    </source>
</evidence>
<gene>
    <name evidence="2" type="ORF">LCGC14_0323030</name>
</gene>
<sequence length="139" mass="15699">MANKPNTQVSNPSRDGSRLGIGCSVEHKRIGLEFRSNGWPHITNAMLRDDFALVGLYDYYVSAGFMPDTEEGLLILFEAAQNAIEHGKRNKPGLFVARLCDWRTHRLHRIKHATCDRAHARLKRARGHDAVAPRAKEAR</sequence>
<dbReference type="AlphaFoldDB" id="A0A0F9TP28"/>
<comment type="caution">
    <text evidence="2">The sequence shown here is derived from an EMBL/GenBank/DDBJ whole genome shotgun (WGS) entry which is preliminary data.</text>
</comment>
<feature type="region of interest" description="Disordered" evidence="1">
    <location>
        <begin position="1"/>
        <end position="20"/>
    </location>
</feature>